<name>A0A0V1H8K9_9BILA</name>
<evidence type="ECO:0000313" key="3">
    <source>
        <dbReference type="Proteomes" id="UP000055024"/>
    </source>
</evidence>
<proteinExistence type="predicted"/>
<dbReference type="Proteomes" id="UP000055024">
    <property type="component" value="Unassembled WGS sequence"/>
</dbReference>
<organism evidence="2 3">
    <name type="scientific">Trichinella zimbabwensis</name>
    <dbReference type="NCBI Taxonomy" id="268475"/>
    <lineage>
        <taxon>Eukaryota</taxon>
        <taxon>Metazoa</taxon>
        <taxon>Ecdysozoa</taxon>
        <taxon>Nematoda</taxon>
        <taxon>Enoplea</taxon>
        <taxon>Dorylaimia</taxon>
        <taxon>Trichinellida</taxon>
        <taxon>Trichinellidae</taxon>
        <taxon>Trichinella</taxon>
    </lineage>
</organism>
<protein>
    <submittedName>
        <fullName evidence="2">Uncharacterized protein</fullName>
    </submittedName>
</protein>
<reference evidence="2 3" key="1">
    <citation type="submission" date="2015-01" db="EMBL/GenBank/DDBJ databases">
        <title>Evolution of Trichinella species and genotypes.</title>
        <authorList>
            <person name="Korhonen P.K."/>
            <person name="Edoardo P."/>
            <person name="Giuseppe L.R."/>
            <person name="Gasser R.B."/>
        </authorList>
    </citation>
    <scope>NUCLEOTIDE SEQUENCE [LARGE SCALE GENOMIC DNA]</scope>
    <source>
        <strain evidence="2">ISS1029</strain>
    </source>
</reference>
<dbReference type="AlphaFoldDB" id="A0A0V1H8K9"/>
<accession>A0A0V1H8K9</accession>
<comment type="caution">
    <text evidence="2">The sequence shown here is derived from an EMBL/GenBank/DDBJ whole genome shotgun (WGS) entry which is preliminary data.</text>
</comment>
<evidence type="ECO:0000313" key="2">
    <source>
        <dbReference type="EMBL" id="KRZ06899.1"/>
    </source>
</evidence>
<keyword evidence="3" id="KW-1185">Reference proteome</keyword>
<feature type="region of interest" description="Disordered" evidence="1">
    <location>
        <begin position="57"/>
        <end position="85"/>
    </location>
</feature>
<sequence>MRPNSSRIIKCSVCFNRTATVSIGSSKPASSHLAPVGTEIIFKSMPSIIDKAMDLLPKHTTSRKGSSSPHESDSRTLSASCMAKI</sequence>
<gene>
    <name evidence="2" type="ORF">T11_4601</name>
</gene>
<dbReference type="EMBL" id="JYDP01000111">
    <property type="protein sequence ID" value="KRZ06899.1"/>
    <property type="molecule type" value="Genomic_DNA"/>
</dbReference>
<feature type="compositionally biased region" description="Polar residues" evidence="1">
    <location>
        <begin position="63"/>
        <end position="79"/>
    </location>
</feature>
<evidence type="ECO:0000256" key="1">
    <source>
        <dbReference type="SAM" id="MobiDB-lite"/>
    </source>
</evidence>